<reference evidence="3 4" key="1">
    <citation type="submission" date="2013-08" db="EMBL/GenBank/DDBJ databases">
        <title>The genome sequence of Skermanella stibiiresistens.</title>
        <authorList>
            <person name="Zhu W."/>
            <person name="Wang G."/>
        </authorList>
    </citation>
    <scope>NUCLEOTIDE SEQUENCE [LARGE SCALE GENOMIC DNA]</scope>
    <source>
        <strain evidence="3 4">SB22</strain>
    </source>
</reference>
<feature type="transmembrane region" description="Helical" evidence="1">
    <location>
        <begin position="76"/>
        <end position="94"/>
    </location>
</feature>
<dbReference type="InterPro" id="IPR052937">
    <property type="entry name" value="Inner_membrane_protein"/>
</dbReference>
<dbReference type="OrthoDB" id="3238663at2"/>
<dbReference type="EMBL" id="AVFL01000009">
    <property type="protein sequence ID" value="EWY39933.1"/>
    <property type="molecule type" value="Genomic_DNA"/>
</dbReference>
<dbReference type="InterPro" id="IPR031308">
    <property type="entry name" value="UCP028777"/>
</dbReference>
<dbReference type="InterPro" id="IPR005185">
    <property type="entry name" value="YccF"/>
</dbReference>
<name>W9H802_9PROT</name>
<dbReference type="NCBIfam" id="NF008740">
    <property type="entry name" value="PRK11770.1-2"/>
    <property type="match status" value="1"/>
</dbReference>
<keyword evidence="1" id="KW-1133">Transmembrane helix</keyword>
<feature type="domain" description="Inner membrane component" evidence="2">
    <location>
        <begin position="79"/>
        <end position="129"/>
    </location>
</feature>
<keyword evidence="4" id="KW-1185">Reference proteome</keyword>
<dbReference type="NCBIfam" id="NF008741">
    <property type="entry name" value="PRK11770.1-3"/>
    <property type="match status" value="1"/>
</dbReference>
<accession>W9H802</accession>
<keyword evidence="1" id="KW-0997">Cell inner membrane</keyword>
<dbReference type="AlphaFoldDB" id="W9H802"/>
<dbReference type="PATRIC" id="fig|1385369.3.peg.2792"/>
<dbReference type="NCBIfam" id="NF008742">
    <property type="entry name" value="PRK11770.1-4"/>
    <property type="match status" value="1"/>
</dbReference>
<keyword evidence="1" id="KW-1003">Cell membrane</keyword>
<dbReference type="Pfam" id="PF03733">
    <property type="entry name" value="YccF"/>
    <property type="match status" value="2"/>
</dbReference>
<organism evidence="3 4">
    <name type="scientific">Skermanella stibiiresistens SB22</name>
    <dbReference type="NCBI Taxonomy" id="1385369"/>
    <lineage>
        <taxon>Bacteria</taxon>
        <taxon>Pseudomonadati</taxon>
        <taxon>Pseudomonadota</taxon>
        <taxon>Alphaproteobacteria</taxon>
        <taxon>Rhodospirillales</taxon>
        <taxon>Azospirillaceae</taxon>
        <taxon>Skermanella</taxon>
    </lineage>
</organism>
<gene>
    <name evidence="3" type="ORF">N825_02750</name>
</gene>
<evidence type="ECO:0000259" key="2">
    <source>
        <dbReference type="Pfam" id="PF03733"/>
    </source>
</evidence>
<dbReference type="PANTHER" id="PTHR42903">
    <property type="entry name" value="INNER MEMBRANE PROTEIN YCCF"/>
    <property type="match status" value="1"/>
</dbReference>
<keyword evidence="1" id="KW-0812">Transmembrane</keyword>
<dbReference type="PIRSF" id="PIRSF028777">
    <property type="entry name" value="UCP028777"/>
    <property type="match status" value="1"/>
</dbReference>
<dbReference type="GO" id="GO:0005886">
    <property type="term" value="C:plasma membrane"/>
    <property type="evidence" value="ECO:0007669"/>
    <property type="project" value="UniProtKB-SubCell"/>
</dbReference>
<evidence type="ECO:0000256" key="1">
    <source>
        <dbReference type="PIRNR" id="PIRNR028777"/>
    </source>
</evidence>
<feature type="transmembrane region" description="Helical" evidence="1">
    <location>
        <begin position="100"/>
        <end position="121"/>
    </location>
</feature>
<comment type="subcellular location">
    <subcellularLocation>
        <location evidence="1">Cell inner membrane</location>
        <topology evidence="1">Multi-pass membrane protein</topology>
    </subcellularLocation>
</comment>
<feature type="domain" description="Inner membrane component" evidence="2">
    <location>
        <begin position="7"/>
        <end position="57"/>
    </location>
</feature>
<keyword evidence="1" id="KW-0472">Membrane</keyword>
<proteinExistence type="predicted"/>
<dbReference type="PANTHER" id="PTHR42903:SF1">
    <property type="entry name" value="INNER MEMBRANE PROTEIN YCCF"/>
    <property type="match status" value="1"/>
</dbReference>
<dbReference type="Proteomes" id="UP000019486">
    <property type="component" value="Unassembled WGS sequence"/>
</dbReference>
<feature type="transmembrane region" description="Helical" evidence="1">
    <location>
        <begin position="6"/>
        <end position="38"/>
    </location>
</feature>
<evidence type="ECO:0000313" key="4">
    <source>
        <dbReference type="Proteomes" id="UP000019486"/>
    </source>
</evidence>
<protein>
    <recommendedName>
        <fullName evidence="1">Inner membrane protein YccF</fullName>
    </recommendedName>
</protein>
<dbReference type="RefSeq" id="WP_037452582.1">
    <property type="nucleotide sequence ID" value="NZ_AVFL01000009.1"/>
</dbReference>
<sequence>MNLISLILNILWIITGGIWMAVAWLFAAVIMAITIIGLPWARSALNIASYTLMPFGRSAVSRDEWDGREDLGTSPLGFLGNLIWFVLAGWWLALGHVLTAVALALTIVGIPFAWAHLKLAIISLWPIGKRIVSNEEVEERARADYRVPGTL</sequence>
<comment type="caution">
    <text evidence="3">The sequence shown here is derived from an EMBL/GenBank/DDBJ whole genome shotgun (WGS) entry which is preliminary data.</text>
</comment>
<evidence type="ECO:0000313" key="3">
    <source>
        <dbReference type="EMBL" id="EWY39933.1"/>
    </source>
</evidence>